<accession>A0A497E3J2</accession>
<evidence type="ECO:0000313" key="2">
    <source>
        <dbReference type="Proteomes" id="UP000279422"/>
    </source>
</evidence>
<reference evidence="1 2" key="1">
    <citation type="submission" date="2018-06" db="EMBL/GenBank/DDBJ databases">
        <title>Extensive metabolic versatility and redundancy in microbially diverse, dynamic hydrothermal sediments.</title>
        <authorList>
            <person name="Dombrowski N."/>
            <person name="Teske A."/>
            <person name="Baker B.J."/>
        </authorList>
    </citation>
    <scope>NUCLEOTIDE SEQUENCE [LARGE SCALE GENOMIC DNA]</scope>
    <source>
        <strain evidence="1">B47_G16</strain>
    </source>
</reference>
<dbReference type="SUPFAM" id="SSF52467">
    <property type="entry name" value="DHS-like NAD/FAD-binding domain"/>
    <property type="match status" value="1"/>
</dbReference>
<protein>
    <recommendedName>
        <fullName evidence="3">Deoxyhypusine synthase</fullName>
    </recommendedName>
</protein>
<proteinExistence type="predicted"/>
<comment type="caution">
    <text evidence="1">The sequence shown here is derived from an EMBL/GenBank/DDBJ whole genome shotgun (WGS) entry which is preliminary data.</text>
</comment>
<name>A0A497E3J2_UNCAE</name>
<dbReference type="Gene3D" id="3.40.50.10690">
    <property type="entry name" value="putative lor/sdh protein like domains"/>
    <property type="match status" value="1"/>
</dbReference>
<evidence type="ECO:0000313" key="1">
    <source>
        <dbReference type="EMBL" id="RLE09183.1"/>
    </source>
</evidence>
<sequence>MLEGKETFMEYRGKYSIFNINKVKTYPISSRPNKVKIDSFVRCEEVLRSRYEIPPQVRDKLRELALHMVEARRKKKPVIFFTGAHLIKNGLSPILIDLIKRGMVTLIASQGAGAIHDFELSLIGQTSEDVPNALPEGKFGLAYELSYINETLRLANAMRLGYGEALGKVMCDESFRKMVLKSVLKEGSPENFKYPDKSVLAVAYRHNIPVTIHASIGTDVMDEHPSFDGEAKGGTSGRDFLIFVNEVTKFNKGGVALNVGSAVTGPEVLLKAVSMAANVGHPPRGIITADFDIRPFGPENMSNEESYHYYFRDQKSVVTRIPNSFGGKGLYIQGNQKLTIPVLYQYIIKYLEA</sequence>
<dbReference type="EMBL" id="QMPZ01000058">
    <property type="protein sequence ID" value="RLE09183.1"/>
    <property type="molecule type" value="Genomic_DNA"/>
</dbReference>
<dbReference type="AlphaFoldDB" id="A0A497E3J2"/>
<organism evidence="1 2">
    <name type="scientific">Aerophobetes bacterium</name>
    <dbReference type="NCBI Taxonomy" id="2030807"/>
    <lineage>
        <taxon>Bacteria</taxon>
        <taxon>Candidatus Aerophobota</taxon>
    </lineage>
</organism>
<dbReference type="Proteomes" id="UP000279422">
    <property type="component" value="Unassembled WGS sequence"/>
</dbReference>
<dbReference type="InterPro" id="IPR029035">
    <property type="entry name" value="DHS-like_NAD/FAD-binding_dom"/>
</dbReference>
<gene>
    <name evidence="1" type="ORF">DRJ00_04880</name>
</gene>
<evidence type="ECO:0008006" key="3">
    <source>
        <dbReference type="Google" id="ProtNLM"/>
    </source>
</evidence>